<dbReference type="AlphaFoldDB" id="A0A9D1HCM2"/>
<reference evidence="1" key="2">
    <citation type="journal article" date="2021" name="PeerJ">
        <title>Extensive microbial diversity within the chicken gut microbiome revealed by metagenomics and culture.</title>
        <authorList>
            <person name="Gilroy R."/>
            <person name="Ravi A."/>
            <person name="Getino M."/>
            <person name="Pursley I."/>
            <person name="Horton D.L."/>
            <person name="Alikhan N.F."/>
            <person name="Baker D."/>
            <person name="Gharbi K."/>
            <person name="Hall N."/>
            <person name="Watson M."/>
            <person name="Adriaenssens E.M."/>
            <person name="Foster-Nyarko E."/>
            <person name="Jarju S."/>
            <person name="Secka A."/>
            <person name="Antonio M."/>
            <person name="Oren A."/>
            <person name="Chaudhuri R.R."/>
            <person name="La Ragione R."/>
            <person name="Hildebrand F."/>
            <person name="Pallen M.J."/>
        </authorList>
    </citation>
    <scope>NUCLEOTIDE SEQUENCE</scope>
    <source>
        <strain evidence="1">CHK176-22527</strain>
    </source>
</reference>
<evidence type="ECO:0000313" key="2">
    <source>
        <dbReference type="Proteomes" id="UP000824159"/>
    </source>
</evidence>
<protein>
    <submittedName>
        <fullName evidence="1">Uncharacterized protein</fullName>
    </submittedName>
</protein>
<accession>A0A9D1HCM2</accession>
<dbReference type="Proteomes" id="UP000824159">
    <property type="component" value="Unassembled WGS sequence"/>
</dbReference>
<comment type="caution">
    <text evidence="1">The sequence shown here is derived from an EMBL/GenBank/DDBJ whole genome shotgun (WGS) entry which is preliminary data.</text>
</comment>
<evidence type="ECO:0000313" key="1">
    <source>
        <dbReference type="EMBL" id="HIT99443.1"/>
    </source>
</evidence>
<proteinExistence type="predicted"/>
<organism evidence="1 2">
    <name type="scientific">Candidatus Allocopromorpha excrementavium</name>
    <dbReference type="NCBI Taxonomy" id="2840741"/>
    <lineage>
        <taxon>Bacteria</taxon>
        <taxon>Bacillati</taxon>
        <taxon>Bacillota</taxon>
        <taxon>Clostridia</taxon>
        <taxon>Eubacteriales</taxon>
        <taxon>Eubacteriaceae</taxon>
        <taxon>Eubacteriaceae incertae sedis</taxon>
        <taxon>Candidatus Allocopromorpha</taxon>
    </lineage>
</organism>
<feature type="non-terminal residue" evidence="1">
    <location>
        <position position="1"/>
    </location>
</feature>
<sequence length="142" mass="16848">LGYLPKGTKRRPLSPDMKEAWRRIERTSEQIRLLSRYGFNDLASVEKFIVSADDKIAALTKERSKVYNKLRRCTDPDTISRLKNERDSYTESLRFLRKEIRTGRGILEDTPKIKEEISKEMQMKVLQQQALNKNERKRDYIL</sequence>
<gene>
    <name evidence="1" type="ORF">IAD12_04225</name>
</gene>
<dbReference type="EMBL" id="DVLX01000047">
    <property type="protein sequence ID" value="HIT99443.1"/>
    <property type="molecule type" value="Genomic_DNA"/>
</dbReference>
<name>A0A9D1HCM2_9FIRM</name>
<reference evidence="1" key="1">
    <citation type="submission" date="2020-10" db="EMBL/GenBank/DDBJ databases">
        <authorList>
            <person name="Gilroy R."/>
        </authorList>
    </citation>
    <scope>NUCLEOTIDE SEQUENCE</scope>
    <source>
        <strain evidence="1">CHK176-22527</strain>
    </source>
</reference>